<evidence type="ECO:0000313" key="1">
    <source>
        <dbReference type="EMBL" id="GAA3622084.1"/>
    </source>
</evidence>
<evidence type="ECO:0000313" key="2">
    <source>
        <dbReference type="Proteomes" id="UP001500630"/>
    </source>
</evidence>
<dbReference type="EMBL" id="BAABDQ010000066">
    <property type="protein sequence ID" value="GAA3622084.1"/>
    <property type="molecule type" value="Genomic_DNA"/>
</dbReference>
<proteinExistence type="predicted"/>
<protein>
    <submittedName>
        <fullName evidence="1">Uncharacterized protein</fullName>
    </submittedName>
</protein>
<reference evidence="2" key="1">
    <citation type="journal article" date="2019" name="Int. J. Syst. Evol. Microbiol.">
        <title>The Global Catalogue of Microorganisms (GCM) 10K type strain sequencing project: providing services to taxonomists for standard genome sequencing and annotation.</title>
        <authorList>
            <consortium name="The Broad Institute Genomics Platform"/>
            <consortium name="The Broad Institute Genome Sequencing Center for Infectious Disease"/>
            <person name="Wu L."/>
            <person name="Ma J."/>
        </authorList>
    </citation>
    <scope>NUCLEOTIDE SEQUENCE [LARGE SCALE GENOMIC DNA]</scope>
    <source>
        <strain evidence="2">JCM 17326</strain>
    </source>
</reference>
<gene>
    <name evidence="1" type="ORF">GCM10022419_129710</name>
</gene>
<name>A0ABP6ZYB4_9ACTN</name>
<organism evidence="1 2">
    <name type="scientific">Nonomuraea rosea</name>
    <dbReference type="NCBI Taxonomy" id="638574"/>
    <lineage>
        <taxon>Bacteria</taxon>
        <taxon>Bacillati</taxon>
        <taxon>Actinomycetota</taxon>
        <taxon>Actinomycetes</taxon>
        <taxon>Streptosporangiales</taxon>
        <taxon>Streptosporangiaceae</taxon>
        <taxon>Nonomuraea</taxon>
    </lineage>
</organism>
<keyword evidence="2" id="KW-1185">Reference proteome</keyword>
<accession>A0ABP6ZYB4</accession>
<comment type="caution">
    <text evidence="1">The sequence shown here is derived from an EMBL/GenBank/DDBJ whole genome shotgun (WGS) entry which is preliminary data.</text>
</comment>
<sequence length="51" mass="5233">MPTSHAHHLANGPGFRAAGPAVAFELIESAQARWGAGNAPRLAEREPATAA</sequence>
<dbReference type="Proteomes" id="UP001500630">
    <property type="component" value="Unassembled WGS sequence"/>
</dbReference>